<gene>
    <name evidence="8" type="ORF">KK060_10960</name>
</gene>
<name>A0ABS5VQW2_9BACT</name>
<evidence type="ECO:0000256" key="5">
    <source>
        <dbReference type="ARBA" id="ARBA00023001"/>
    </source>
</evidence>
<comment type="catalytic activity">
    <reaction evidence="1">
        <text>Endohydrolysis of (1-&gt;4)-beta-D-glucosidic linkages in cellulose, lichenin and cereal beta-D-glucans.</text>
        <dbReference type="EC" id="3.2.1.4"/>
    </reaction>
</comment>
<keyword evidence="6" id="KW-0326">Glycosidase</keyword>
<dbReference type="EMBL" id="JAHESD010000020">
    <property type="protein sequence ID" value="MBT1703803.1"/>
    <property type="molecule type" value="Genomic_DNA"/>
</dbReference>
<dbReference type="PRINTS" id="PR00735">
    <property type="entry name" value="GLHYDRLASE8"/>
</dbReference>
<comment type="caution">
    <text evidence="8">The sequence shown here is derived from an EMBL/GenBank/DDBJ whole genome shotgun (WGS) entry which is preliminary data.</text>
</comment>
<comment type="similarity">
    <text evidence="2">Belongs to the glycosyl hydrolase 8 (cellulase D) family.</text>
</comment>
<dbReference type="EC" id="3.2.1.4" evidence="3"/>
<evidence type="ECO:0000256" key="6">
    <source>
        <dbReference type="ARBA" id="ARBA00023295"/>
    </source>
</evidence>
<dbReference type="RefSeq" id="WP_254153765.1">
    <property type="nucleotide sequence ID" value="NZ_JAHESD010000020.1"/>
</dbReference>
<protein>
    <recommendedName>
        <fullName evidence="3">cellulase</fullName>
        <ecNumber evidence="3">3.2.1.4</ecNumber>
    </recommendedName>
</protein>
<proteinExistence type="inferred from homology"/>
<keyword evidence="7" id="KW-0624">Polysaccharide degradation</keyword>
<evidence type="ECO:0000256" key="2">
    <source>
        <dbReference type="ARBA" id="ARBA00009209"/>
    </source>
</evidence>
<evidence type="ECO:0000256" key="4">
    <source>
        <dbReference type="ARBA" id="ARBA00022801"/>
    </source>
</evidence>
<accession>A0ABS5VQW2</accession>
<dbReference type="Pfam" id="PF01270">
    <property type="entry name" value="Glyco_hydro_8"/>
    <property type="match status" value="1"/>
</dbReference>
<dbReference type="Gene3D" id="1.50.10.10">
    <property type="match status" value="1"/>
</dbReference>
<keyword evidence="4" id="KW-0378">Hydrolase</keyword>
<evidence type="ECO:0000256" key="3">
    <source>
        <dbReference type="ARBA" id="ARBA00012601"/>
    </source>
</evidence>
<organism evidence="8 9">
    <name type="scientific">Chryseosolibacter indicus</name>
    <dbReference type="NCBI Taxonomy" id="2782351"/>
    <lineage>
        <taxon>Bacteria</taxon>
        <taxon>Pseudomonadati</taxon>
        <taxon>Bacteroidota</taxon>
        <taxon>Cytophagia</taxon>
        <taxon>Cytophagales</taxon>
        <taxon>Chryseotaleaceae</taxon>
        <taxon>Chryseosolibacter</taxon>
    </lineage>
</organism>
<evidence type="ECO:0000313" key="8">
    <source>
        <dbReference type="EMBL" id="MBT1703803.1"/>
    </source>
</evidence>
<reference evidence="8 9" key="1">
    <citation type="submission" date="2021-05" db="EMBL/GenBank/DDBJ databases">
        <title>A Polyphasic approach of four new species of the genus Ohtaekwangia: Ohtaekwangia histidinii sp. nov., Ohtaekwangia cretensis sp. nov., Ohtaekwangia indiensis sp. nov., Ohtaekwangia reichenbachii sp. nov. from diverse environment.</title>
        <authorList>
            <person name="Octaviana S."/>
        </authorList>
    </citation>
    <scope>NUCLEOTIDE SEQUENCE [LARGE SCALE GENOMIC DNA]</scope>
    <source>
        <strain evidence="8 9">PWU20</strain>
    </source>
</reference>
<dbReference type="InterPro" id="IPR012341">
    <property type="entry name" value="6hp_glycosidase-like_sf"/>
</dbReference>
<evidence type="ECO:0000313" key="9">
    <source>
        <dbReference type="Proteomes" id="UP000772618"/>
    </source>
</evidence>
<evidence type="ECO:0000256" key="7">
    <source>
        <dbReference type="ARBA" id="ARBA00023326"/>
    </source>
</evidence>
<dbReference type="InterPro" id="IPR008928">
    <property type="entry name" value="6-hairpin_glycosidase_sf"/>
</dbReference>
<keyword evidence="5" id="KW-0136">Cellulose degradation</keyword>
<keyword evidence="9" id="KW-1185">Reference proteome</keyword>
<sequence>MKKMAIYLLLFPVFLILGCDKEEDDVNISDVEIKVTNTAGVAQPSINVYLLKATPLEAEGSNATNALKAAVTDVNGIANFDMSTLTSLKNGEVVYFTALEKTATGDYNVIGSIDWNVDTKDQTVRKTIVISESDDSGTITPYAYGFLPSTISSTLAMSEYDRWKRLMVVTCSDGLRVVADPSTETKVEAIGFGMLLAAYAKDRATFDGIHRFYNSKRTAQAKNMMAWSVTCNGIIDPGSATDGDLDVAFALIVAYKQWDAPSYLDAAKSILKIIRDNLVKECSVNDQSVLIVGPGYNNIAWGGCQEMDIMYHTPAFFRVFAEVTGDNTWNNLADDTYITLNASAHPVTGLVPDWQTATGTPGPNNRAGHYGYDACRAPWRITLDYLWNGNDKAEAWSRKISNWASLVGPSKIVDGYELNGTPRGTNGLNSAFLGGFAVAAMANSQTTVNTFGQELSKLNDTYWFNLNTRCLYLFTLSGKFWDPLKK</sequence>
<dbReference type="Proteomes" id="UP000772618">
    <property type="component" value="Unassembled WGS sequence"/>
</dbReference>
<dbReference type="PROSITE" id="PS51257">
    <property type="entry name" value="PROKAR_LIPOPROTEIN"/>
    <property type="match status" value="1"/>
</dbReference>
<dbReference type="InterPro" id="IPR002037">
    <property type="entry name" value="Glyco_hydro_8"/>
</dbReference>
<keyword evidence="7" id="KW-0119">Carbohydrate metabolism</keyword>
<evidence type="ECO:0000256" key="1">
    <source>
        <dbReference type="ARBA" id="ARBA00000966"/>
    </source>
</evidence>
<dbReference type="SUPFAM" id="SSF48208">
    <property type="entry name" value="Six-hairpin glycosidases"/>
    <property type="match status" value="1"/>
</dbReference>